<comment type="caution">
    <text evidence="1">The sequence shown here is derived from an EMBL/GenBank/DDBJ whole genome shotgun (WGS) entry which is preliminary data.</text>
</comment>
<evidence type="ECO:0000313" key="1">
    <source>
        <dbReference type="EMBL" id="MPN62311.1"/>
    </source>
</evidence>
<dbReference type="EMBL" id="VSSQ01140145">
    <property type="protein sequence ID" value="MPN62311.1"/>
    <property type="molecule type" value="Genomic_DNA"/>
</dbReference>
<reference evidence="1" key="1">
    <citation type="submission" date="2019-08" db="EMBL/GenBank/DDBJ databases">
        <authorList>
            <person name="Kucharzyk K."/>
            <person name="Murdoch R.W."/>
            <person name="Higgins S."/>
            <person name="Loffler F."/>
        </authorList>
    </citation>
    <scope>NUCLEOTIDE SEQUENCE</scope>
</reference>
<sequence length="59" mass="6119">MFLEVPQLAVVISAVPLKEVPLIVLAVAKLVAVLALPTRLPVKVGAVMLPVTVPPPSGR</sequence>
<dbReference type="AlphaFoldDB" id="A0A645JFD0"/>
<name>A0A645JFD0_9ZZZZ</name>
<proteinExistence type="predicted"/>
<gene>
    <name evidence="1" type="ORF">SDC9_210058</name>
</gene>
<protein>
    <submittedName>
        <fullName evidence="1">Uncharacterized protein</fullName>
    </submittedName>
</protein>
<accession>A0A645JFD0</accession>
<organism evidence="1">
    <name type="scientific">bioreactor metagenome</name>
    <dbReference type="NCBI Taxonomy" id="1076179"/>
    <lineage>
        <taxon>unclassified sequences</taxon>
        <taxon>metagenomes</taxon>
        <taxon>ecological metagenomes</taxon>
    </lineage>
</organism>